<evidence type="ECO:0000313" key="3">
    <source>
        <dbReference type="EMBL" id="SUZ61486.1"/>
    </source>
</evidence>
<feature type="compositionally biased region" description="Basic and acidic residues" evidence="1">
    <location>
        <begin position="1752"/>
        <end position="1763"/>
    </location>
</feature>
<feature type="domain" description="Gliding motility protein SprA N-terminal" evidence="2">
    <location>
        <begin position="1028"/>
        <end position="1477"/>
    </location>
</feature>
<feature type="compositionally biased region" description="Polar residues" evidence="1">
    <location>
        <begin position="1002"/>
        <end position="1013"/>
    </location>
</feature>
<feature type="compositionally biased region" description="Basic residues" evidence="1">
    <location>
        <begin position="1735"/>
        <end position="1751"/>
    </location>
</feature>
<evidence type="ECO:0000259" key="2">
    <source>
        <dbReference type="Pfam" id="PF14349"/>
    </source>
</evidence>
<protein>
    <recommendedName>
        <fullName evidence="2">Gliding motility protein SprA N-terminal domain-containing protein</fullName>
    </recommendedName>
</protein>
<accession>A0A381P3H2</accession>
<dbReference type="Pfam" id="PF14349">
    <property type="entry name" value="SprA_N"/>
    <property type="match status" value="1"/>
</dbReference>
<sequence>MIFLEQIHTFFFRFLLIGLWGFLSLRPIYAQDSDSILAVESHIILIPDYIPSSPFVVNPFPDLKKSLVQPLDSINTPLGLLNFPYQNKKTDVKLSWDWQTITISKIVDGKQVQMPFTASVEWYLKKFHQRSWHKKFIETMQKEAKDDKKSRRGQMIEVVGVDIGRLGRASLRVSGNVNINGKMVFQDQELVRSTLNQTQNTHLEFDQKQNLNIQGKIGDRITVAMDQDSERDFDWENNIRISYEGHEDDIIQKVEAGNISLSLPSTKYVTFSGKNQGLFGIKAISKLGPVDITTIASIEKTKKEQSEWEGGGQSSTQQIRDVDWIKNRYFFIHPMFRNGLDTTAFIGGQLKSVSIPPFYPTKDGRHLLGNIVVKNFELYKSINTNDANAMTGMAYIDPLNIADTNYVDENEEGSFIRLEQGTNYYVSPDLGFIRVREMVSQDILGCTFVLADRETGATVLEVGTGADSLGTNLSLMMLKPRNSYPNHSTWPLMFKNVYYLGTTQINTEGFEIKIFNKNATPVSERDKATSLPYITLFGLDSLDENGQRNYDELIDSDPNIMNLVDGELMFPTLHPFANSDSLVGGTNTEQLQGQLGPGLLYTSSSSSEVNADHRWMIEAAYSNQSSTISLGFMLVEGSEEVIQNGVTLKRGLDYNIDYFSGTIVLLGDAGNDPNAKLKINYDKHELVSFDKKTIFGTRAQMDLGKKNSFIGATALYFNQSIINEKVEVGYEPTRNFIWDLNGRYEWDVDGVTRILDKLPVIEAEKMSSFSIEGEIAQVMPNPNSINNPETGDPNGVAFIDDFEGSKRTTSPSIQRRFWKASSAPIYYDDIMASFEDEYSQRNRGNLHWFNPYVPYRTRDIWPNQSTSLRAGNETTDVMVLRYKSKRHQWDIDPDSLWVGVTTSLYSGDYDQIQSKFFEIWVKGSSGRIHIDLGKISEDMDGNGQLNTEDKPAAGLTLGNGFLEDDEDTGLDGCFDETEDGWGGCLESGTYNDFLISGETDLINPSSDVDSQDPNGDNWNYDQNNNSDYTQVNGTEGNGTGNKIQEGGKYPDTEDLDRSTFLDKTNDYFSTQFMLTDTTYLAGETEKNGEPTGWRLFRVPLSDFKQVKNIEWNEIRYVRLAITGLDSIQKQLQIAKMEIVGNEWQEKGIVGLDTGYVDTSDFFNQLLGNIYGRDDDDDPTFQVAVVNTEDNADYIPPKGVKGEYDRLNEIRSKEQSLVLKFDHLPSKATGVAQKTLYTLNDNQKRSFMTYDFMKMYVHGNSPWITSLETDVEVFLKFGLGDAYYEITKPVYNGWDEDEKRNSFNIDLDWLTALKQADTSKIDKNRETDILIDSADVRKYYFTDKAGQLTGEKVQIFGKPALNRLQYFSVGVKNIGDEPITGEVWLDELRLSGVKKEKGVAMRVQSKFNLSDLGSATVVYSRQDAEYHRLQERVSKGTNTSENLNVSGKMDLHRLLPRSWGISIPLSGSLTRNQSRPKYFSGEDILVDPNNTPDSIMTLTESISLSTSLKKTGKSDNQLLKYTVDKISASFSVSQSKSSDITYREKWTESYTGKFSYNIPFGRDNYIKPFNWTKDMPFLGKSISDFQIFYTPSSFKTGLNLNEKLNWSQPRSGDRSPETYNFGLNRTMNLDYKFTNGLSAKYAWSGQSKLNDFRGYAWTALRDLDPGTVTQTTESFNTTFNPGIMKWLKPSFNYTANFRWSDDLSREGQNISTQLRFGTNFSLTPVQLVELIYKPKSSSKGKTGGRSRGSRSRSKSEKKPEDSKDKKTKKSNFTPLNFVHGLFKKINPISVSYSENLNRSANQVLGEVPTGYKFGWLPEHGLEQSAEVGSNLGNWDHKRDGSIRTGIKISRSLTVSTNFSQNFTTTRSSTGLEQLSMTRDYFAFGDLLQEGLPFPGWSFRMSGLEKWPIIKWVAKSASLEHSYSGKETRSWQFEDISPEQMNFYNFGTFAEDYKENERSSRINRNFSPLIGMNMTWKGNISVTFRHNRNKSLDESPTGLTINKDNSYTSTGTYTHRGGIKIPVPFYGDVDMNNTMSFTLNFDLNESQEERSGDKVNLEVGSFSESWKAGLRVSYQFSTKVSGGLRYEYRESATRTTGRKIDRDFGFDVNLAISG</sequence>
<proteinExistence type="predicted"/>
<gene>
    <name evidence="3" type="ORF">METZ01_LOCUS14340</name>
</gene>
<feature type="region of interest" description="Disordered" evidence="1">
    <location>
        <begin position="1735"/>
        <end position="1770"/>
    </location>
</feature>
<organism evidence="3">
    <name type="scientific">marine metagenome</name>
    <dbReference type="NCBI Taxonomy" id="408172"/>
    <lineage>
        <taxon>unclassified sequences</taxon>
        <taxon>metagenomes</taxon>
        <taxon>ecological metagenomes</taxon>
    </lineage>
</organism>
<reference evidence="3" key="1">
    <citation type="submission" date="2018-05" db="EMBL/GenBank/DDBJ databases">
        <authorList>
            <person name="Lanie J.A."/>
            <person name="Ng W.-L."/>
            <person name="Kazmierczak K.M."/>
            <person name="Andrzejewski T.M."/>
            <person name="Davidsen T.M."/>
            <person name="Wayne K.J."/>
            <person name="Tettelin H."/>
            <person name="Glass J.I."/>
            <person name="Rusch D."/>
            <person name="Podicherti R."/>
            <person name="Tsui H.-C.T."/>
            <person name="Winkler M.E."/>
        </authorList>
    </citation>
    <scope>NUCLEOTIDE SEQUENCE</scope>
</reference>
<dbReference type="InterPro" id="IPR025684">
    <property type="entry name" value="SprA_N_dom"/>
</dbReference>
<dbReference type="EMBL" id="UINC01000807">
    <property type="protein sequence ID" value="SUZ61486.1"/>
    <property type="molecule type" value="Genomic_DNA"/>
</dbReference>
<dbReference type="NCBIfam" id="TIGR04189">
    <property type="entry name" value="surface_SprA"/>
    <property type="match status" value="2"/>
</dbReference>
<feature type="region of interest" description="Disordered" evidence="1">
    <location>
        <begin position="1001"/>
        <end position="1055"/>
    </location>
</feature>
<evidence type="ECO:0000256" key="1">
    <source>
        <dbReference type="SAM" id="MobiDB-lite"/>
    </source>
</evidence>
<feature type="compositionally biased region" description="Low complexity" evidence="1">
    <location>
        <begin position="1014"/>
        <end position="1027"/>
    </location>
</feature>
<name>A0A381P3H2_9ZZZZ</name>
<dbReference type="InterPro" id="IPR026377">
    <property type="entry name" value="Cell_surface_SprA"/>
</dbReference>